<evidence type="ECO:0000259" key="3">
    <source>
        <dbReference type="Pfam" id="PF10988"/>
    </source>
</evidence>
<dbReference type="RefSeq" id="WP_121197325.1">
    <property type="nucleotide sequence ID" value="NZ_RBKU01000001.1"/>
</dbReference>
<dbReference type="PANTHER" id="PTHR39200:SF1">
    <property type="entry name" value="AUTO-TRANSPORTER ADHESIN HEAD GIN DOMAIN-CONTAINING PROTEIN-RELATED"/>
    <property type="match status" value="1"/>
</dbReference>
<keyword evidence="5" id="KW-1185">Reference proteome</keyword>
<proteinExistence type="predicted"/>
<dbReference type="Gene3D" id="2.160.20.120">
    <property type="match status" value="1"/>
</dbReference>
<dbReference type="OrthoDB" id="794214at2"/>
<dbReference type="InterPro" id="IPR021255">
    <property type="entry name" value="DUF2807"/>
</dbReference>
<protein>
    <submittedName>
        <fullName evidence="4">Putative autotransporter adhesin-like protein</fullName>
    </submittedName>
</protein>
<organism evidence="4 5">
    <name type="scientific">Mucilaginibacter gracilis</name>
    <dbReference type="NCBI Taxonomy" id="423350"/>
    <lineage>
        <taxon>Bacteria</taxon>
        <taxon>Pseudomonadati</taxon>
        <taxon>Bacteroidota</taxon>
        <taxon>Sphingobacteriia</taxon>
        <taxon>Sphingobacteriales</taxon>
        <taxon>Sphingobacteriaceae</taxon>
        <taxon>Mucilaginibacter</taxon>
    </lineage>
</organism>
<comment type="caution">
    <text evidence="4">The sequence shown here is derived from an EMBL/GenBank/DDBJ whole genome shotgun (WGS) entry which is preliminary data.</text>
</comment>
<evidence type="ECO:0000313" key="5">
    <source>
        <dbReference type="Proteomes" id="UP000268007"/>
    </source>
</evidence>
<keyword evidence="2" id="KW-0732">Signal</keyword>
<dbReference type="EMBL" id="RBKU01000001">
    <property type="protein sequence ID" value="RKR81642.1"/>
    <property type="molecule type" value="Genomic_DNA"/>
</dbReference>
<name>A0A495IYJ6_9SPHI</name>
<evidence type="ECO:0000313" key="4">
    <source>
        <dbReference type="EMBL" id="RKR81642.1"/>
    </source>
</evidence>
<dbReference type="AlphaFoldDB" id="A0A495IYJ6"/>
<dbReference type="Pfam" id="PF10988">
    <property type="entry name" value="DUF2807"/>
    <property type="match status" value="1"/>
</dbReference>
<gene>
    <name evidence="4" type="ORF">BDD43_1792</name>
</gene>
<feature type="signal peptide" evidence="2">
    <location>
        <begin position="1"/>
        <end position="22"/>
    </location>
</feature>
<accession>A0A495IYJ6</accession>
<dbReference type="PANTHER" id="PTHR39200">
    <property type="entry name" value="HYPOTHETICAL EXPORTED PROTEIN"/>
    <property type="match status" value="1"/>
</dbReference>
<reference evidence="4 5" key="1">
    <citation type="submission" date="2018-10" db="EMBL/GenBank/DDBJ databases">
        <title>Genomic Encyclopedia of Archaeal and Bacterial Type Strains, Phase II (KMG-II): from individual species to whole genera.</title>
        <authorList>
            <person name="Goeker M."/>
        </authorList>
    </citation>
    <scope>NUCLEOTIDE SEQUENCE [LARGE SCALE GENOMIC DNA]</scope>
    <source>
        <strain evidence="4 5">DSM 18602</strain>
    </source>
</reference>
<feature type="region of interest" description="Disordered" evidence="1">
    <location>
        <begin position="212"/>
        <end position="233"/>
    </location>
</feature>
<evidence type="ECO:0000256" key="2">
    <source>
        <dbReference type="SAM" id="SignalP"/>
    </source>
</evidence>
<sequence>MKLLTKLLFTAAALLFINTAFAETQNRHLTGFNAIQLSGSYDVYITQGATESVNVEAPANVIDKIITEVQGGVLKIYSRNENGWGNWFGSNKKMAIYINAKDINSIGVSGSGDVFFKDGITTNSLKIRISGSGDVLGKVHVKNFEAGVSGSGDLKVSGRADYSNITVSGSGDVSAHDLATGTSIVHVSGSGDATVYASEKIDASVSGSGDIRYAGSPKQVSTSTHGSGDIHRM</sequence>
<evidence type="ECO:0000256" key="1">
    <source>
        <dbReference type="SAM" id="MobiDB-lite"/>
    </source>
</evidence>
<feature type="domain" description="Putative auto-transporter adhesin head GIN" evidence="3">
    <location>
        <begin position="32"/>
        <end position="217"/>
    </location>
</feature>
<feature type="chain" id="PRO_5019765139" evidence="2">
    <location>
        <begin position="23"/>
        <end position="233"/>
    </location>
</feature>
<dbReference type="Proteomes" id="UP000268007">
    <property type="component" value="Unassembled WGS sequence"/>
</dbReference>